<keyword evidence="1" id="KW-0812">Transmembrane</keyword>
<dbReference type="Pfam" id="PF06961">
    <property type="entry name" value="DUF1294"/>
    <property type="match status" value="1"/>
</dbReference>
<proteinExistence type="predicted"/>
<evidence type="ECO:0000256" key="1">
    <source>
        <dbReference type="SAM" id="Phobius"/>
    </source>
</evidence>
<dbReference type="PIRSF" id="PIRSF002599">
    <property type="entry name" value="Cold_shock_A"/>
    <property type="match status" value="1"/>
</dbReference>
<feature type="transmembrane region" description="Helical" evidence="1">
    <location>
        <begin position="12"/>
        <end position="30"/>
    </location>
</feature>
<dbReference type="InterPro" id="IPR010718">
    <property type="entry name" value="DUF1294"/>
</dbReference>
<reference evidence="3" key="1">
    <citation type="journal article" date="2019" name="Int. J. Syst. Evol. Microbiol.">
        <title>The Global Catalogue of Microorganisms (GCM) 10K type strain sequencing project: providing services to taxonomists for standard genome sequencing and annotation.</title>
        <authorList>
            <consortium name="The Broad Institute Genomics Platform"/>
            <consortium name="The Broad Institute Genome Sequencing Center for Infectious Disease"/>
            <person name="Wu L."/>
            <person name="Ma J."/>
        </authorList>
    </citation>
    <scope>NUCLEOTIDE SEQUENCE [LARGE SCALE GENOMIC DNA]</scope>
    <source>
        <strain evidence="3">CCUG 62945</strain>
    </source>
</reference>
<comment type="caution">
    <text evidence="2">The sequence shown here is derived from an EMBL/GenBank/DDBJ whole genome shotgun (WGS) entry which is preliminary data.</text>
</comment>
<accession>A0ABW2QXX7</accession>
<keyword evidence="1" id="KW-0472">Membrane</keyword>
<name>A0ABW2QXX7_9NEIS</name>
<dbReference type="EMBL" id="JBHTBQ010000018">
    <property type="protein sequence ID" value="MFC7420433.1"/>
    <property type="molecule type" value="Genomic_DNA"/>
</dbReference>
<evidence type="ECO:0000313" key="2">
    <source>
        <dbReference type="EMBL" id="MFC7420433.1"/>
    </source>
</evidence>
<dbReference type="RefSeq" id="WP_380188048.1">
    <property type="nucleotide sequence ID" value="NZ_JBHTBQ010000018.1"/>
</dbReference>
<protein>
    <submittedName>
        <fullName evidence="2">DUF1294 domain-containing protein</fullName>
    </submittedName>
</protein>
<dbReference type="Proteomes" id="UP001596473">
    <property type="component" value="Unassembled WGS sequence"/>
</dbReference>
<keyword evidence="3" id="KW-1185">Reference proteome</keyword>
<dbReference type="InterPro" id="IPR012156">
    <property type="entry name" value="Cold_shock_CspA"/>
</dbReference>
<organism evidence="2 3">
    <name type="scientific">Iodobacter arcticus</name>
    <dbReference type="NCBI Taxonomy" id="590593"/>
    <lineage>
        <taxon>Bacteria</taxon>
        <taxon>Pseudomonadati</taxon>
        <taxon>Pseudomonadota</taxon>
        <taxon>Betaproteobacteria</taxon>
        <taxon>Neisseriales</taxon>
        <taxon>Chitinibacteraceae</taxon>
        <taxon>Iodobacter</taxon>
    </lineage>
</organism>
<sequence>MVFFDVGHLPWLIAGGYLAVSIVAFIAYALDKSAAKNNRWRTEESTLHLLAVLGGWPGALLAQRVLRHKSAKVVFLRVFVATIVLNCAALACLLAVSGFWQE</sequence>
<keyword evidence="1" id="KW-1133">Transmembrane helix</keyword>
<feature type="transmembrane region" description="Helical" evidence="1">
    <location>
        <begin position="74"/>
        <end position="100"/>
    </location>
</feature>
<evidence type="ECO:0000313" key="3">
    <source>
        <dbReference type="Proteomes" id="UP001596473"/>
    </source>
</evidence>
<gene>
    <name evidence="2" type="ORF">ACFQNF_11185</name>
</gene>